<feature type="domain" description="Calx-beta" evidence="5">
    <location>
        <begin position="283"/>
        <end position="373"/>
    </location>
</feature>
<dbReference type="EMBL" id="JASZZN010000011">
    <property type="protein sequence ID" value="MDM4016927.1"/>
    <property type="molecule type" value="Genomic_DNA"/>
</dbReference>
<reference evidence="6 7" key="1">
    <citation type="submission" date="2023-06" db="EMBL/GenBank/DDBJ databases">
        <title>Roseiconus lacunae JC819 isolated from Gulf of Mannar region, Tamil Nadu.</title>
        <authorList>
            <person name="Pk S."/>
            <person name="Ch S."/>
            <person name="Ch V.R."/>
        </authorList>
    </citation>
    <scope>NUCLEOTIDE SEQUENCE [LARGE SCALE GENOMIC DNA]</scope>
    <source>
        <strain evidence="6 7">JC819</strain>
    </source>
</reference>
<dbReference type="InterPro" id="IPR003644">
    <property type="entry name" value="Calx_beta"/>
</dbReference>
<comment type="caution">
    <text evidence="6">The sequence shown here is derived from an EMBL/GenBank/DDBJ whole genome shotgun (WGS) entry which is preliminary data.</text>
</comment>
<dbReference type="PANTHER" id="PTHR44103:SF1">
    <property type="entry name" value="PROPROTEIN CONVERTASE P"/>
    <property type="match status" value="1"/>
</dbReference>
<evidence type="ECO:0000256" key="2">
    <source>
        <dbReference type="ARBA" id="ARBA00022737"/>
    </source>
</evidence>
<dbReference type="NCBIfam" id="NF038134">
    <property type="entry name" value="choice_anch_M"/>
    <property type="match status" value="3"/>
</dbReference>
<dbReference type="InterPro" id="IPR038081">
    <property type="entry name" value="CalX-like_sf"/>
</dbReference>
<dbReference type="NCBIfam" id="NF012211">
    <property type="entry name" value="tand_rpt_95"/>
    <property type="match status" value="3"/>
</dbReference>
<gene>
    <name evidence="6" type="ORF">QTN89_15880</name>
</gene>
<keyword evidence="3" id="KW-0106">Calcium</keyword>
<dbReference type="Gene3D" id="2.60.40.2810">
    <property type="match status" value="2"/>
</dbReference>
<dbReference type="Pfam" id="PF03160">
    <property type="entry name" value="Calx-beta"/>
    <property type="match status" value="1"/>
</dbReference>
<proteinExistence type="predicted"/>
<dbReference type="PROSITE" id="PS00018">
    <property type="entry name" value="EF_HAND_1"/>
    <property type="match status" value="1"/>
</dbReference>
<dbReference type="Proteomes" id="UP001239462">
    <property type="component" value="Unassembled WGS sequence"/>
</dbReference>
<evidence type="ECO:0000259" key="5">
    <source>
        <dbReference type="SMART" id="SM00237"/>
    </source>
</evidence>
<feature type="compositionally biased region" description="Basic and acidic residues" evidence="4">
    <location>
        <begin position="1986"/>
        <end position="2014"/>
    </location>
</feature>
<keyword evidence="2" id="KW-0677">Repeat</keyword>
<dbReference type="Pfam" id="PF13517">
    <property type="entry name" value="FG-GAP_3"/>
    <property type="match status" value="3"/>
</dbReference>
<sequence>MKLTEQLRRISQRVNRQRKQVRDHKRRSRRNQIVVETLEKRLPMVASLQAMLASEHVDLNINTDGSQWSIGPRDSSVSPVIEYANDAAAMYVGSPAEMTRPVGSAYDFIGVAGGESFYLLPQSQDPDLLFLGFAAAGVTETLDKYNAFTESKGRVGNGNGDWLKLTLNSVTHTHPDGTAGDGDISIWQAGIFGGANVFVSSYDDGVANPDSNGLDISDGISDDDALWILDDSHSHYNFAFSDPGRYEIGVTLSGFFGDDGLSTPNASGYSESEEISLYFSVMSVGQLQFAADSYSVDEDSGMASIDVIRTGGSDGRLTAGYATVDGTASSGSDYSSTSGTLEFLDGEVVKSITIPVVDDGANESDETFRVTLSNPTPEKLDQYVTDIEGDMNGLLGEASSTLITIEDSTVNLAPTISTIDDLSVSENESSDPILFTISDTETAAEDLVLTAVSSNTALIPSSGLVFSGNGSNRSVTIMPNPDQIGVATITITIIDAGGMQTNESFDVYVNANRVVPFSLPNYFGGEVNTSSWGSLSEDFDGDGNLDLILGGSSFNSMTFLQGNGDGTFQPEILMNAGTDVSSGGIVAIDYEGDGDLDILSIERNQATIDGTADEGTIAVYRNDGDANFTREVVKTGLLQGLNIAAGDLNGDGRADVAWGEYRYDSSVPEILASQSFALQEAGGQLGATTKLTDAGYGDMQIEDVDGDGNQDIVTSGYMVTLSPYSSVSELKVFLGRGDGTLAAPMPVNTAANPAVQQVVDLNGDDRKDLLVYDRALESHVGYYPQLLDGSFGERVTLTPGYLYSQLSVAADMNGDDVPDIVTYGYFNGGYRLAWSPNLGGGVFGETILISTESSNGGLNVGDVDNDTYPDIMNVGSAVSGRLGPVGVFLNKTGENPMVLVPPATRTRIGGDPIDLQVYFGFPIEVTGAPRIALQVGENTVYAEYLSGSGTPTLSFRYTVGESDLDLDGVQLASNLIDLNGGTLTDPIGGEAVLEVPNLSFDGVIVNAVGPLVEMISRVDATPTESGSVRFNVQFSADVNDVDVSDFSVRMREGDLSGAVVESVHALSGSLYEVTVSTGEGTGALGLSVNDSAGITDSDGDILARGYEGGEVYTVRKQPTDNIDTYYTHGHADYRPVYENGEFTYIINPDDSLLPEPTYPSHEVITYLDNTALVTRGGGETYDFLGVPDGELIYVSDSSGSVATVPYLGWEGGSLPRDVFSDYLPTADSRITSSRLREYVKVQMVGFRSSSDGDFSMYSGSSPTVWMATSDGITISDDDTSDAFWLYPGTHLHRNVTFTKPGTYEIDVVVSGYLDSNANDSLDASDVYVESGIKTLVFHVDTLGARHDAFYVGSSDTIEGSLAANDDWHENVGAPTYTVETAPAQGELHLNSDGTFTYTPADDFTGIDSFEYRLSNPRGGYTTASVTLTDSHSPVANDDVFSVAEDQTLNVGGAGVLENDVDPDGDMLTTAVVSGPQNGVLSLNPDGSFSYVPNDNFYGTDSFTYTTTDVRYEVTPLGTLAGNTSYALDVNNLNQVTGNSGIVVGSSNPLHAFLWTDGSMEDLGVVPGTGSNNFSRGYALNDAGVVVGESDNSASKAFRWENGVIANLGTLGGSSAVASDINNAGEIVGSSSNGTTSKPFVYVDGLMLELPTIAGNAATTGRAWGISPDGRFIVGVTRADDAAFLSHATMWERQADGSYSVVDMGALFDQDHYSYAYAVNDAGNAVGASVVGTVSPTSSTSLYHGFVYHDGQMIDVGTLSHLGHKHSEVMDINATDQFVGYVAGFYKYPSFGGAAFLGELLDGETAIVDLNDLVDAGSDWTFLSAEGINNGRSVVGYGKYNGSTRAFLLTPTAVDEDDQLFGNVATVTINVQPQSDAPTAVDDTYVVGRGSSVHGNVLMNDFDADGDALVTTLGATVMKGSLDFNADGSFVYTPQSGFDGSDHFVYSVTDGEGLVSTANVVINAAEERTFEAMLTDGHVDIGLALGAHDHDDDHDDGHDHGHDHGSPEGDPEWNLHVHDEENDVEYHADEALLYVGMAGYTQRTGAIESSEYDFLGAAPGSSFYVLPAIESPGLLYLGLGTEEISVGTLLDGTATLQLKSVNGPGDFSIWESGIEGVEVRMATADGVDGSDHVIVQESVHRHVNFGFSKAGFYEITVQATGTLADGDVVVSEDVTYFFQVGNTVSAIDVANGQTQRSFVRHLDLVFAGDEAIDEIADHSRIRLTQYDVNGENGFDVLDPARRPAISVSENVIHLDWGTHGIGGNRSSVLGNGMYRLSVDVDGDGEHDVDKYFHRLFGDVDGDGVVAQADLDQIVSAIGTNDPESDVDGNHRVNAIDRILASRSLGQQLGDGGLLDD</sequence>
<dbReference type="InterPro" id="IPR013783">
    <property type="entry name" value="Ig-like_fold"/>
</dbReference>
<evidence type="ECO:0000256" key="3">
    <source>
        <dbReference type="ARBA" id="ARBA00022837"/>
    </source>
</evidence>
<protein>
    <submittedName>
        <fullName evidence="6">Choice-of-anchor M domain-containing protein</fullName>
    </submittedName>
</protein>
<dbReference type="InterPro" id="IPR013517">
    <property type="entry name" value="FG-GAP"/>
</dbReference>
<feature type="region of interest" description="Disordered" evidence="4">
    <location>
        <begin position="1985"/>
        <end position="2014"/>
    </location>
</feature>
<dbReference type="RefSeq" id="WP_289164497.1">
    <property type="nucleotide sequence ID" value="NZ_JASZZN010000011.1"/>
</dbReference>
<dbReference type="Gene3D" id="2.130.10.130">
    <property type="entry name" value="Integrin alpha, N-terminal"/>
    <property type="match status" value="1"/>
</dbReference>
<evidence type="ECO:0000313" key="6">
    <source>
        <dbReference type="EMBL" id="MDM4016927.1"/>
    </source>
</evidence>
<dbReference type="InterPro" id="IPR028994">
    <property type="entry name" value="Integrin_alpha_N"/>
</dbReference>
<dbReference type="InterPro" id="IPR022435">
    <property type="entry name" value="Surface-anchored_actinobac"/>
</dbReference>
<dbReference type="PANTHER" id="PTHR44103">
    <property type="entry name" value="PROPROTEIN CONVERTASE P"/>
    <property type="match status" value="1"/>
</dbReference>
<keyword evidence="1" id="KW-0732">Signal</keyword>
<dbReference type="Gene3D" id="2.60.40.3440">
    <property type="match status" value="1"/>
</dbReference>
<dbReference type="Pfam" id="PF17963">
    <property type="entry name" value="Big_9"/>
    <property type="match status" value="3"/>
</dbReference>
<organism evidence="6 7">
    <name type="scientific">Roseiconus lacunae</name>
    <dbReference type="NCBI Taxonomy" id="2605694"/>
    <lineage>
        <taxon>Bacteria</taxon>
        <taxon>Pseudomonadati</taxon>
        <taxon>Planctomycetota</taxon>
        <taxon>Planctomycetia</taxon>
        <taxon>Pirellulales</taxon>
        <taxon>Pirellulaceae</taxon>
        <taxon>Roseiconus</taxon>
    </lineage>
</organism>
<evidence type="ECO:0000256" key="4">
    <source>
        <dbReference type="SAM" id="MobiDB-lite"/>
    </source>
</evidence>
<dbReference type="SUPFAM" id="SSF141072">
    <property type="entry name" value="CalX-like"/>
    <property type="match status" value="1"/>
</dbReference>
<evidence type="ECO:0000256" key="1">
    <source>
        <dbReference type="ARBA" id="ARBA00022729"/>
    </source>
</evidence>
<dbReference type="InterPro" id="IPR018247">
    <property type="entry name" value="EF_Hand_1_Ca_BS"/>
</dbReference>
<name>A0ABT7PKA8_9BACT</name>
<dbReference type="SMART" id="SM00237">
    <property type="entry name" value="Calx_beta"/>
    <property type="match status" value="1"/>
</dbReference>
<keyword evidence="7" id="KW-1185">Reference proteome</keyword>
<dbReference type="Gene3D" id="2.60.40.10">
    <property type="entry name" value="Immunoglobulins"/>
    <property type="match status" value="1"/>
</dbReference>
<dbReference type="SUPFAM" id="SSF69318">
    <property type="entry name" value="Integrin alpha N-terminal domain"/>
    <property type="match status" value="1"/>
</dbReference>
<dbReference type="InterPro" id="IPR014262">
    <property type="entry name" value="HAF_rpt"/>
</dbReference>
<dbReference type="NCBIfam" id="TIGR02913">
    <property type="entry name" value="HAF_rpt"/>
    <property type="match status" value="2"/>
</dbReference>
<dbReference type="NCBIfam" id="TIGR03769">
    <property type="entry name" value="P_ac_wall_RPT"/>
    <property type="match status" value="1"/>
</dbReference>
<dbReference type="Gene3D" id="2.60.40.2030">
    <property type="match status" value="1"/>
</dbReference>
<accession>A0ABT7PKA8</accession>
<evidence type="ECO:0000313" key="7">
    <source>
        <dbReference type="Proteomes" id="UP001239462"/>
    </source>
</evidence>